<proteinExistence type="predicted"/>
<reference evidence="2" key="1">
    <citation type="submission" date="2023-07" db="EMBL/GenBank/DDBJ databases">
        <title>Chromosome-level genome assembly of Artemia franciscana.</title>
        <authorList>
            <person name="Jo E."/>
        </authorList>
    </citation>
    <scope>NUCLEOTIDE SEQUENCE</scope>
    <source>
        <tissue evidence="2">Whole body</tissue>
    </source>
</reference>
<feature type="compositionally biased region" description="Polar residues" evidence="1">
    <location>
        <begin position="221"/>
        <end position="259"/>
    </location>
</feature>
<feature type="region of interest" description="Disordered" evidence="1">
    <location>
        <begin position="221"/>
        <end position="267"/>
    </location>
</feature>
<accession>A0AA88KT25</accession>
<evidence type="ECO:0000256" key="1">
    <source>
        <dbReference type="SAM" id="MobiDB-lite"/>
    </source>
</evidence>
<organism evidence="2 3">
    <name type="scientific">Artemia franciscana</name>
    <name type="common">Brine shrimp</name>
    <name type="synonym">Artemia sanfranciscana</name>
    <dbReference type="NCBI Taxonomy" id="6661"/>
    <lineage>
        <taxon>Eukaryota</taxon>
        <taxon>Metazoa</taxon>
        <taxon>Ecdysozoa</taxon>
        <taxon>Arthropoda</taxon>
        <taxon>Crustacea</taxon>
        <taxon>Branchiopoda</taxon>
        <taxon>Anostraca</taxon>
        <taxon>Artemiidae</taxon>
        <taxon>Artemia</taxon>
    </lineage>
</organism>
<comment type="caution">
    <text evidence="2">The sequence shown here is derived from an EMBL/GenBank/DDBJ whole genome shotgun (WGS) entry which is preliminary data.</text>
</comment>
<sequence>MIAYSTANVSRHPMAAQYTQKIQSGTGHLRPDTPTRSDRGRVERVLHLLAAHLWPRETRWDDPFDSDDVECQVHLERAAIIDRQSPRLAGFRVMPRFRLRMSSEVRASNLCPLIVARDCCPSCAELTPGALVKDGDARVRVVGARPRVDDEPIVSGPPPPSEAFVLLSPKELPQRVELIRLDPQRRGRTIRHGEDDLLFVVDLHTDAVGCHEVVHSRTPNMSAARTATVTPFGSRSTRTQYPSTGNDASNRENLSTSAAMNARRSPQ</sequence>
<gene>
    <name evidence="2" type="ORF">QYM36_019438</name>
</gene>
<dbReference type="AlphaFoldDB" id="A0AA88KT25"/>
<protein>
    <submittedName>
        <fullName evidence="2">Uncharacterized protein</fullName>
    </submittedName>
</protein>
<evidence type="ECO:0000313" key="3">
    <source>
        <dbReference type="Proteomes" id="UP001187531"/>
    </source>
</evidence>
<evidence type="ECO:0000313" key="2">
    <source>
        <dbReference type="EMBL" id="KAK2701937.1"/>
    </source>
</evidence>
<dbReference type="Proteomes" id="UP001187531">
    <property type="component" value="Unassembled WGS sequence"/>
</dbReference>
<name>A0AA88KT25_ARTSF</name>
<dbReference type="EMBL" id="JAVRJZ010001123">
    <property type="protein sequence ID" value="KAK2701937.1"/>
    <property type="molecule type" value="Genomic_DNA"/>
</dbReference>
<keyword evidence="3" id="KW-1185">Reference proteome</keyword>